<proteinExistence type="predicted"/>
<dbReference type="InterPro" id="IPR007621">
    <property type="entry name" value="TPM_dom"/>
</dbReference>
<evidence type="ECO:0000256" key="2">
    <source>
        <dbReference type="SAM" id="SignalP"/>
    </source>
</evidence>
<keyword evidence="1" id="KW-1133">Transmembrane helix</keyword>
<feature type="signal peptide" evidence="2">
    <location>
        <begin position="1"/>
        <end position="21"/>
    </location>
</feature>
<dbReference type="Gene3D" id="3.10.310.50">
    <property type="match status" value="1"/>
</dbReference>
<evidence type="ECO:0000313" key="7">
    <source>
        <dbReference type="Proteomes" id="UP000260862"/>
    </source>
</evidence>
<keyword evidence="7" id="KW-1185">Reference proteome</keyword>
<dbReference type="PANTHER" id="PTHR30373">
    <property type="entry name" value="UPF0603 PROTEIN YGCG"/>
    <property type="match status" value="1"/>
</dbReference>
<evidence type="ECO:0000313" key="5">
    <source>
        <dbReference type="EMBL" id="RGM40731.1"/>
    </source>
</evidence>
<dbReference type="STRING" id="310297.BHV76_02635"/>
<name>A0A3E4MR46_9BACT</name>
<dbReference type="EMBL" id="QSTF01000013">
    <property type="protein sequence ID" value="RGM40731.1"/>
    <property type="molecule type" value="Genomic_DNA"/>
</dbReference>
<keyword evidence="1" id="KW-0812">Transmembrane</keyword>
<dbReference type="Proteomes" id="UP000260780">
    <property type="component" value="Unassembled WGS sequence"/>
</dbReference>
<gene>
    <name evidence="5" type="ORF">DXC17_07215</name>
    <name evidence="4" type="ORF">DXD04_14075</name>
</gene>
<evidence type="ECO:0000313" key="4">
    <source>
        <dbReference type="EMBL" id="RGK52218.1"/>
    </source>
</evidence>
<protein>
    <submittedName>
        <fullName evidence="4">TPM domain-containing protein</fullName>
    </submittedName>
</protein>
<organism evidence="4 7">
    <name type="scientific">Phocaeicola plebeius</name>
    <dbReference type="NCBI Taxonomy" id="310297"/>
    <lineage>
        <taxon>Bacteria</taxon>
        <taxon>Pseudomonadati</taxon>
        <taxon>Bacteroidota</taxon>
        <taxon>Bacteroidia</taxon>
        <taxon>Bacteroidales</taxon>
        <taxon>Bacteroidaceae</taxon>
        <taxon>Phocaeicola</taxon>
    </lineage>
</organism>
<dbReference type="EMBL" id="QSQT01000033">
    <property type="protein sequence ID" value="RGK52218.1"/>
    <property type="molecule type" value="Genomic_DNA"/>
</dbReference>
<accession>A0A3E4MR46</accession>
<reference evidence="6 7" key="1">
    <citation type="submission" date="2018-08" db="EMBL/GenBank/DDBJ databases">
        <title>A genome reference for cultivated species of the human gut microbiota.</title>
        <authorList>
            <person name="Zou Y."/>
            <person name="Xue W."/>
            <person name="Luo G."/>
        </authorList>
    </citation>
    <scope>NUCLEOTIDE SEQUENCE [LARGE SCALE GENOMIC DNA]</scope>
    <source>
        <strain evidence="5 6">OM08-14</strain>
        <strain evidence="4 7">TF10-3AC</strain>
    </source>
</reference>
<evidence type="ECO:0000313" key="6">
    <source>
        <dbReference type="Proteomes" id="UP000260780"/>
    </source>
</evidence>
<dbReference type="PANTHER" id="PTHR30373:SF2">
    <property type="entry name" value="UPF0603 PROTEIN YGCG"/>
    <property type="match status" value="1"/>
</dbReference>
<dbReference type="AlphaFoldDB" id="A0A3E4MR46"/>
<evidence type="ECO:0000259" key="3">
    <source>
        <dbReference type="Pfam" id="PF04536"/>
    </source>
</evidence>
<dbReference type="Proteomes" id="UP000260862">
    <property type="component" value="Unassembled WGS sequence"/>
</dbReference>
<comment type="caution">
    <text evidence="4">The sequence shown here is derived from an EMBL/GenBank/DDBJ whole genome shotgun (WGS) entry which is preliminary data.</text>
</comment>
<feature type="chain" id="PRO_5041870837" evidence="2">
    <location>
        <begin position="22"/>
        <end position="306"/>
    </location>
</feature>
<evidence type="ECO:0000256" key="1">
    <source>
        <dbReference type="SAM" id="Phobius"/>
    </source>
</evidence>
<feature type="transmembrane region" description="Helical" evidence="1">
    <location>
        <begin position="184"/>
        <end position="203"/>
    </location>
</feature>
<sequence>MKRTSLFGILFLLATAFSTLRAEGYKVEEVPMVHLQDRTRYVSNPDGILSEAAVAVMDTTLFALEQKTGIQTVVVAVRQIKGGDCFDFAYQLGEKNGVGQKGKDNGLVILLVTEERCIQFATGYGLEGILPDAICKRIQTRYMNPYLSKGDWDSGMVAGIQAVRQVLDKSSGAPTPPEGESDGLLIFIILGCCFILVPALLWYSARQRNKCPNCHKHTLQQVSVRTISRVGSVRTEEITYLCSNCGHVRHTHRKVDDDEFHHRGGNGGPFLGGPFFGGGFGRGGGGFSGGSFGGGSFGGGGAGSRF</sequence>
<feature type="domain" description="TPM" evidence="3">
    <location>
        <begin position="42"/>
        <end position="165"/>
    </location>
</feature>
<dbReference type="Pfam" id="PF04536">
    <property type="entry name" value="TPM_phosphatase"/>
    <property type="match status" value="1"/>
</dbReference>
<dbReference type="RefSeq" id="WP_117673841.1">
    <property type="nucleotide sequence ID" value="NZ_CABOGR010000033.1"/>
</dbReference>
<keyword evidence="1" id="KW-0472">Membrane</keyword>
<keyword evidence="2" id="KW-0732">Signal</keyword>